<dbReference type="OrthoDB" id="9803036at2"/>
<reference evidence="1 2" key="1">
    <citation type="submission" date="2019-01" db="EMBL/GenBank/DDBJ databases">
        <title>Sequencing the genomes of 1000 actinobacteria strains.</title>
        <authorList>
            <person name="Klenk H.-P."/>
        </authorList>
    </citation>
    <scope>NUCLEOTIDE SEQUENCE [LARGE SCALE GENOMIC DNA]</scope>
    <source>
        <strain evidence="1 2">DSM 43925</strain>
    </source>
</reference>
<accession>A0A438LYW7</accession>
<dbReference type="CDD" id="cd04645">
    <property type="entry name" value="LbH_gamma_CA_like"/>
    <property type="match status" value="1"/>
</dbReference>
<sequence length="175" mass="18663">MPVYALGDQVPRIHPDAYVHPDAVVIGSVTIGAESSVWPAAVLRGDFGRTEIGERTSVQDGTVVHTTEQWPTVIGSDCVVGHNAHLEGCTVEDRCLIGSGAVVLNRAVVRAGSVVGAQALVPEGLEVPAGHMALGVPARPRPMDGTAQSEWIDYGVDEYRGNAKRYRNELRRVDS</sequence>
<dbReference type="Gene3D" id="2.160.10.10">
    <property type="entry name" value="Hexapeptide repeat proteins"/>
    <property type="match status" value="1"/>
</dbReference>
<organism evidence="1 2">
    <name type="scientific">Nonomuraea polychroma</name>
    <dbReference type="NCBI Taxonomy" id="46176"/>
    <lineage>
        <taxon>Bacteria</taxon>
        <taxon>Bacillati</taxon>
        <taxon>Actinomycetota</taxon>
        <taxon>Actinomycetes</taxon>
        <taxon>Streptosporangiales</taxon>
        <taxon>Streptosporangiaceae</taxon>
        <taxon>Nonomuraea</taxon>
    </lineage>
</organism>
<proteinExistence type="predicted"/>
<dbReference type="AlphaFoldDB" id="A0A438LYW7"/>
<dbReference type="PANTHER" id="PTHR13061:SF29">
    <property type="entry name" value="GAMMA CARBONIC ANHYDRASE-LIKE 1, MITOCHONDRIAL-RELATED"/>
    <property type="match status" value="1"/>
</dbReference>
<dbReference type="InterPro" id="IPR050484">
    <property type="entry name" value="Transf_Hexapept/Carb_Anhydrase"/>
</dbReference>
<dbReference type="GO" id="GO:0016740">
    <property type="term" value="F:transferase activity"/>
    <property type="evidence" value="ECO:0007669"/>
    <property type="project" value="UniProtKB-KW"/>
</dbReference>
<dbReference type="RefSeq" id="WP_127931324.1">
    <property type="nucleotide sequence ID" value="NZ_SAUN01000001.1"/>
</dbReference>
<evidence type="ECO:0000313" key="2">
    <source>
        <dbReference type="Proteomes" id="UP000284824"/>
    </source>
</evidence>
<dbReference type="SUPFAM" id="SSF51161">
    <property type="entry name" value="Trimeric LpxA-like enzymes"/>
    <property type="match status" value="1"/>
</dbReference>
<dbReference type="Pfam" id="PF00132">
    <property type="entry name" value="Hexapep"/>
    <property type="match status" value="1"/>
</dbReference>
<comment type="caution">
    <text evidence="1">The sequence shown here is derived from an EMBL/GenBank/DDBJ whole genome shotgun (WGS) entry which is preliminary data.</text>
</comment>
<dbReference type="EMBL" id="SAUN01000001">
    <property type="protein sequence ID" value="RVX38729.1"/>
    <property type="molecule type" value="Genomic_DNA"/>
</dbReference>
<keyword evidence="2" id="KW-1185">Reference proteome</keyword>
<dbReference type="Proteomes" id="UP000284824">
    <property type="component" value="Unassembled WGS sequence"/>
</dbReference>
<dbReference type="InterPro" id="IPR047324">
    <property type="entry name" value="LbH_gamma_CA-like"/>
</dbReference>
<gene>
    <name evidence="1" type="ORF">EDD27_1052</name>
</gene>
<dbReference type="InterPro" id="IPR011004">
    <property type="entry name" value="Trimer_LpxA-like_sf"/>
</dbReference>
<protein>
    <submittedName>
        <fullName evidence="1">Carbonic anhydrase/acetyltransferase-like protein (Isoleucine patch superfamily)</fullName>
    </submittedName>
</protein>
<dbReference type="PANTHER" id="PTHR13061">
    <property type="entry name" value="DYNACTIN SUBUNIT P25"/>
    <property type="match status" value="1"/>
</dbReference>
<keyword evidence="1" id="KW-0808">Transferase</keyword>
<evidence type="ECO:0000313" key="1">
    <source>
        <dbReference type="EMBL" id="RVX38729.1"/>
    </source>
</evidence>
<dbReference type="InterPro" id="IPR001451">
    <property type="entry name" value="Hexapep"/>
</dbReference>
<name>A0A438LYW7_9ACTN</name>